<keyword evidence="1" id="KW-0732">Signal</keyword>
<dbReference type="InterPro" id="IPR016047">
    <property type="entry name" value="M23ase_b-sheet_dom"/>
</dbReference>
<dbReference type="PROSITE" id="PS51109">
    <property type="entry name" value="G5"/>
    <property type="match status" value="1"/>
</dbReference>
<protein>
    <submittedName>
        <fullName evidence="4">Murein hydrolase activator NlpD</fullName>
    </submittedName>
</protein>
<evidence type="ECO:0000256" key="1">
    <source>
        <dbReference type="ARBA" id="ARBA00022729"/>
    </source>
</evidence>
<name>M7NEB9_9BACL</name>
<dbReference type="SUPFAM" id="SSF51261">
    <property type="entry name" value="Duplicated hybrid motif"/>
    <property type="match status" value="1"/>
</dbReference>
<dbReference type="GO" id="GO:0004222">
    <property type="term" value="F:metalloendopeptidase activity"/>
    <property type="evidence" value="ECO:0007669"/>
    <property type="project" value="TreeGrafter"/>
</dbReference>
<dbReference type="SMART" id="SM01208">
    <property type="entry name" value="G5"/>
    <property type="match status" value="1"/>
</dbReference>
<dbReference type="CDD" id="cd12797">
    <property type="entry name" value="M23_peptidase"/>
    <property type="match status" value="1"/>
</dbReference>
<dbReference type="PANTHER" id="PTHR21666:SF270">
    <property type="entry name" value="MUREIN HYDROLASE ACTIVATOR ENVC"/>
    <property type="match status" value="1"/>
</dbReference>
<accession>M7NEB9</accession>
<dbReference type="InterPro" id="IPR011098">
    <property type="entry name" value="G5_dom"/>
</dbReference>
<dbReference type="eggNOG" id="COG0739">
    <property type="taxonomic scope" value="Bacteria"/>
</dbReference>
<dbReference type="InterPro" id="IPR011055">
    <property type="entry name" value="Dup_hybrid_motif"/>
</dbReference>
<evidence type="ECO:0000313" key="5">
    <source>
        <dbReference type="Proteomes" id="UP000011919"/>
    </source>
</evidence>
<dbReference type="Pfam" id="PF07501">
    <property type="entry name" value="G5"/>
    <property type="match status" value="1"/>
</dbReference>
<comment type="caution">
    <text evidence="4">The sequence shown here is derived from an EMBL/GenBank/DDBJ whole genome shotgun (WGS) entry which is preliminary data.</text>
</comment>
<dbReference type="Pfam" id="PF01476">
    <property type="entry name" value="LysM"/>
    <property type="match status" value="1"/>
</dbReference>
<gene>
    <name evidence="4" type="primary">nlpD</name>
    <name evidence="4" type="ORF">C772_02513</name>
</gene>
<reference evidence="4 5" key="1">
    <citation type="journal article" date="2013" name="Genome Announc.">
        <title>Draft Genome Sequence of Bhargavaea cecembensis Strain DSE10T, Isolated from a Deep-Sea Sediment Sample Collected at a Depth of 5,904 m from the Chagos-Laccadive Ridge System in the Indian Ocean.</title>
        <authorList>
            <person name="Shivaji S."/>
            <person name="Ara S."/>
            <person name="Begum Z."/>
            <person name="Ruth M."/>
            <person name="Singh A."/>
            <person name="Kumar Pinnaka A."/>
        </authorList>
    </citation>
    <scope>NUCLEOTIDE SEQUENCE [LARGE SCALE GENOMIC DNA]</scope>
    <source>
        <strain evidence="4 5">DSE10</strain>
    </source>
</reference>
<dbReference type="EMBL" id="AOFT01000014">
    <property type="protein sequence ID" value="EMR05541.1"/>
    <property type="molecule type" value="Genomic_DNA"/>
</dbReference>
<feature type="domain" description="LysM" evidence="3">
    <location>
        <begin position="225"/>
        <end position="270"/>
    </location>
</feature>
<keyword evidence="4" id="KW-0378">Hydrolase</keyword>
<dbReference type="InterPro" id="IPR050570">
    <property type="entry name" value="Cell_wall_metabolism_enzyme"/>
</dbReference>
<dbReference type="PROSITE" id="PS51782">
    <property type="entry name" value="LYSM"/>
    <property type="match status" value="1"/>
</dbReference>
<sequence>MQGNTDKSNINSPSSGHRRLGKIRKVSLAVLMGSLLFTGTGFASESLHNQYHVYEDGEYIGTVKSPEVIDHAVDEKKAEAEAVHEDLDLVVGRDLSVVKEKVFGNPKSADEESVKETLDESLAVEAKSVAVQVDGDTLFHLKDTGAFDRLIRGVKLTHMTEDELSAYEAAREAGEFPEPEAGQTQVTHLSLKADLQAKEVYTDPENIKTEDEALDLLLSERPVEQDYTATEGDTPETVAKEHGMTVDQLLGLNDGMDAQGPLAAGDTVKVLDEEPFVEVTVTRKHREASPIAHETVTKDDDTILKGEKKVAQAGKDGRKEMLSVTETVNGEKVSEKVLEDQVVEEPVDELILNGTKAVPGVATGNFTWPAQGGYISSKKGPRWGRQHNGIDIARPSGKAILAADAGTVTATGPQGGFGNRVVVDHGNGYTTLYAHLASISVKPGQKLAQGQKLGVMGNTGNSTGVHLHFEVRKNGQLIDPLTVVSQ</sequence>
<organism evidence="4 5">
    <name type="scientific">Bhargavaea cecembensis DSE10</name>
    <dbReference type="NCBI Taxonomy" id="1235279"/>
    <lineage>
        <taxon>Bacteria</taxon>
        <taxon>Bacillati</taxon>
        <taxon>Bacillota</taxon>
        <taxon>Bacilli</taxon>
        <taxon>Bacillales</taxon>
        <taxon>Caryophanaceae</taxon>
        <taxon>Bhargavaea</taxon>
    </lineage>
</organism>
<dbReference type="AlphaFoldDB" id="M7NEB9"/>
<evidence type="ECO:0000259" key="3">
    <source>
        <dbReference type="PROSITE" id="PS51782"/>
    </source>
</evidence>
<dbReference type="Gene3D" id="2.20.230.10">
    <property type="entry name" value="Resuscitation-promoting factor rpfb"/>
    <property type="match status" value="1"/>
</dbReference>
<keyword evidence="5" id="KW-1185">Reference proteome</keyword>
<feature type="domain" description="G5" evidence="2">
    <location>
        <begin position="277"/>
        <end position="357"/>
    </location>
</feature>
<dbReference type="STRING" id="1235279.C772_02513"/>
<dbReference type="InterPro" id="IPR018392">
    <property type="entry name" value="LysM"/>
</dbReference>
<evidence type="ECO:0000259" key="2">
    <source>
        <dbReference type="PROSITE" id="PS51109"/>
    </source>
</evidence>
<dbReference type="PATRIC" id="fig|1235279.3.peg.2507"/>
<dbReference type="Gene3D" id="3.10.350.10">
    <property type="entry name" value="LysM domain"/>
    <property type="match status" value="1"/>
</dbReference>
<proteinExistence type="predicted"/>
<dbReference type="PANTHER" id="PTHR21666">
    <property type="entry name" value="PEPTIDASE-RELATED"/>
    <property type="match status" value="1"/>
</dbReference>
<dbReference type="Proteomes" id="UP000011919">
    <property type="component" value="Unassembled WGS sequence"/>
</dbReference>
<dbReference type="Gene3D" id="2.70.70.10">
    <property type="entry name" value="Glucose Permease (Domain IIA)"/>
    <property type="match status" value="1"/>
</dbReference>
<dbReference type="Pfam" id="PF01551">
    <property type="entry name" value="Peptidase_M23"/>
    <property type="match status" value="1"/>
</dbReference>
<evidence type="ECO:0000313" key="4">
    <source>
        <dbReference type="EMBL" id="EMR05541.1"/>
    </source>
</evidence>
<dbReference type="InterPro" id="IPR036779">
    <property type="entry name" value="LysM_dom_sf"/>
</dbReference>